<feature type="compositionally biased region" description="Basic and acidic residues" evidence="1">
    <location>
        <begin position="374"/>
        <end position="384"/>
    </location>
</feature>
<name>A0A0N0BHE2_9HYME</name>
<evidence type="ECO:0000256" key="1">
    <source>
        <dbReference type="SAM" id="MobiDB-lite"/>
    </source>
</evidence>
<dbReference type="AlphaFoldDB" id="A0A0N0BHE2"/>
<organism evidence="2 3">
    <name type="scientific">Melipona quadrifasciata</name>
    <dbReference type="NCBI Taxonomy" id="166423"/>
    <lineage>
        <taxon>Eukaryota</taxon>
        <taxon>Metazoa</taxon>
        <taxon>Ecdysozoa</taxon>
        <taxon>Arthropoda</taxon>
        <taxon>Hexapoda</taxon>
        <taxon>Insecta</taxon>
        <taxon>Pterygota</taxon>
        <taxon>Neoptera</taxon>
        <taxon>Endopterygota</taxon>
        <taxon>Hymenoptera</taxon>
        <taxon>Apocrita</taxon>
        <taxon>Aculeata</taxon>
        <taxon>Apoidea</taxon>
        <taxon>Anthophila</taxon>
        <taxon>Apidae</taxon>
        <taxon>Melipona</taxon>
    </lineage>
</organism>
<evidence type="ECO:0000313" key="3">
    <source>
        <dbReference type="Proteomes" id="UP000053105"/>
    </source>
</evidence>
<dbReference type="OrthoDB" id="10039049at2759"/>
<accession>A0A0N0BHE2</accession>
<keyword evidence="3" id="KW-1185">Reference proteome</keyword>
<sequence>MATIRNQHNLQHFDDQYLGVRFCLAEGCRRRKWGSLNMSIFGRYPRNGEDSCLSRMRVRIIVRCNKCSSSVKEVSRIMAKETFKGLQHAKIPKLSKLVHSLTKKELLIRTVTGNTWRSRCAPACLTKTCVSGGVYVYRVPLCRVSSWFEFSSYIGRTDGNNYTIESTSAVLLIERFPAEYYFLDLMQKKETVFLEKTARLIPEKQLFRLENEDDFSAIKFYRYAKQITGAIAQYQTTPLLLEVYATPPDESRDPNQPIANFRCISVAPEEARFSGLPPFDIVSWKKESGTKEVEKHLMKTVLYEFDAVMSNTIRITLVRWDCFGQQRGCRIPQLRVSTTDQRKPQVAARLASRSCQSPTLKKAECGNTARRQHRQDACTDKSSW</sequence>
<proteinExistence type="predicted"/>
<feature type="region of interest" description="Disordered" evidence="1">
    <location>
        <begin position="362"/>
        <end position="384"/>
    </location>
</feature>
<dbReference type="Proteomes" id="UP000053105">
    <property type="component" value="Unassembled WGS sequence"/>
</dbReference>
<gene>
    <name evidence="2" type="ORF">WN51_12352</name>
</gene>
<evidence type="ECO:0000313" key="2">
    <source>
        <dbReference type="EMBL" id="KOX75922.1"/>
    </source>
</evidence>
<reference evidence="2 3" key="1">
    <citation type="submission" date="2015-07" db="EMBL/GenBank/DDBJ databases">
        <title>The genome of Melipona quadrifasciata.</title>
        <authorList>
            <person name="Pan H."/>
            <person name="Kapheim K."/>
        </authorList>
    </citation>
    <scope>NUCLEOTIDE SEQUENCE [LARGE SCALE GENOMIC DNA]</scope>
    <source>
        <strain evidence="2">0111107301</strain>
        <tissue evidence="2">Whole body</tissue>
    </source>
</reference>
<protein>
    <submittedName>
        <fullName evidence="2">Uncharacterized protein</fullName>
    </submittedName>
</protein>
<dbReference type="EMBL" id="KQ435756">
    <property type="protein sequence ID" value="KOX75922.1"/>
    <property type="molecule type" value="Genomic_DNA"/>
</dbReference>